<feature type="domain" description="DUF3344" evidence="5">
    <location>
        <begin position="1036"/>
        <end position="1332"/>
    </location>
</feature>
<dbReference type="SUPFAM" id="SSF51126">
    <property type="entry name" value="Pectin lyase-like"/>
    <property type="match status" value="1"/>
</dbReference>
<dbReference type="InterPro" id="IPR007742">
    <property type="entry name" value="NosD_dom"/>
</dbReference>
<protein>
    <recommendedName>
        <fullName evidence="8">CARDB domain-containing protein</fullName>
    </recommendedName>
</protein>
<dbReference type="SUPFAM" id="SSF101898">
    <property type="entry name" value="NHL repeat"/>
    <property type="match status" value="1"/>
</dbReference>
<dbReference type="PANTHER" id="PTHR10680">
    <property type="entry name" value="PEPTIDYL-GLYCINE ALPHA-AMIDATING MONOOXYGENASE"/>
    <property type="match status" value="1"/>
</dbReference>
<evidence type="ECO:0000259" key="3">
    <source>
        <dbReference type="Pfam" id="PF05048"/>
    </source>
</evidence>
<feature type="domain" description="Periplasmic copper-binding protein NosD beta helix" evidence="3">
    <location>
        <begin position="93"/>
        <end position="275"/>
    </location>
</feature>
<name>A0A811T5J9_9EURY</name>
<proteinExistence type="predicted"/>
<keyword evidence="2" id="KW-0325">Glycoprotein</keyword>
<evidence type="ECO:0008006" key="8">
    <source>
        <dbReference type="Google" id="ProtNLM"/>
    </source>
</evidence>
<dbReference type="Pfam" id="PF05048">
    <property type="entry name" value="NosD"/>
    <property type="match status" value="1"/>
</dbReference>
<dbReference type="InterPro" id="IPR012334">
    <property type="entry name" value="Pectin_lyas_fold"/>
</dbReference>
<dbReference type="InterPro" id="IPR021779">
    <property type="entry name" value="DUF3344"/>
</dbReference>
<dbReference type="CDD" id="cd05819">
    <property type="entry name" value="NHL"/>
    <property type="match status" value="1"/>
</dbReference>
<accession>A0A811T5J9</accession>
<keyword evidence="1" id="KW-0732">Signal</keyword>
<dbReference type="InterPro" id="IPR011042">
    <property type="entry name" value="6-blade_b-propeller_TolB-like"/>
</dbReference>
<dbReference type="EMBL" id="CAJHIS010000006">
    <property type="protein sequence ID" value="CAD6492606.1"/>
    <property type="molecule type" value="Genomic_DNA"/>
</dbReference>
<comment type="caution">
    <text evidence="6">The sequence shown here is derived from an EMBL/GenBank/DDBJ whole genome shotgun (WGS) entry which is preliminary data.</text>
</comment>
<feature type="domain" description="CARDB" evidence="4">
    <location>
        <begin position="910"/>
        <end position="1027"/>
    </location>
</feature>
<dbReference type="InterPro" id="IPR013783">
    <property type="entry name" value="Ig-like_fold"/>
</dbReference>
<dbReference type="Gene3D" id="2.160.20.10">
    <property type="entry name" value="Single-stranded right-handed beta-helix, Pectin lyase-like"/>
    <property type="match status" value="1"/>
</dbReference>
<dbReference type="Pfam" id="PF07705">
    <property type="entry name" value="CARDB"/>
    <property type="match status" value="3"/>
</dbReference>
<dbReference type="Proteomes" id="UP000634805">
    <property type="component" value="Unassembled WGS sequence"/>
</dbReference>
<evidence type="ECO:0000313" key="6">
    <source>
        <dbReference type="EMBL" id="CAD6492606.1"/>
    </source>
</evidence>
<evidence type="ECO:0000256" key="1">
    <source>
        <dbReference type="ARBA" id="ARBA00022729"/>
    </source>
</evidence>
<feature type="domain" description="CARDB" evidence="4">
    <location>
        <begin position="419"/>
        <end position="514"/>
    </location>
</feature>
<evidence type="ECO:0000313" key="7">
    <source>
        <dbReference type="Proteomes" id="UP000634805"/>
    </source>
</evidence>
<dbReference type="InterPro" id="IPR011635">
    <property type="entry name" value="CARDB"/>
</dbReference>
<reference evidence="6" key="1">
    <citation type="submission" date="2020-10" db="EMBL/GenBank/DDBJ databases">
        <authorList>
            <person name="Hahn C.J."/>
            <person name="Laso-Perez R."/>
            <person name="Vulcano F."/>
            <person name="Vaziourakis K.-M."/>
            <person name="Stokke R."/>
            <person name="Steen I.H."/>
            <person name="Teske A."/>
            <person name="Boetius A."/>
            <person name="Liebeke M."/>
            <person name="Amann R."/>
            <person name="Knittel K."/>
        </authorList>
    </citation>
    <scope>NUCLEOTIDE SEQUENCE</scope>
    <source>
        <strain evidence="6">Gfbio:e3339647-f889-4370-9287-4fb5cb688e4c:AG392D22_GoMArc1</strain>
    </source>
</reference>
<evidence type="ECO:0000259" key="5">
    <source>
        <dbReference type="Pfam" id="PF11824"/>
    </source>
</evidence>
<dbReference type="GO" id="GO:0005576">
    <property type="term" value="C:extracellular region"/>
    <property type="evidence" value="ECO:0007669"/>
    <property type="project" value="TreeGrafter"/>
</dbReference>
<gene>
    <name evidence="6" type="ORF">EMLJLAPB_00326</name>
</gene>
<dbReference type="PANTHER" id="PTHR10680:SF14">
    <property type="entry name" value="PEPTIDYL-GLYCINE ALPHA-AMIDATING MONOOXYGENASE"/>
    <property type="match status" value="1"/>
</dbReference>
<dbReference type="Pfam" id="PF11824">
    <property type="entry name" value="DUF3344"/>
    <property type="match status" value="1"/>
</dbReference>
<dbReference type="Gene3D" id="2.60.40.10">
    <property type="entry name" value="Immunoglobulins"/>
    <property type="match status" value="3"/>
</dbReference>
<feature type="domain" description="CARDB" evidence="4">
    <location>
        <begin position="314"/>
        <end position="409"/>
    </location>
</feature>
<dbReference type="Gene3D" id="2.120.10.30">
    <property type="entry name" value="TolB, C-terminal domain"/>
    <property type="match status" value="1"/>
</dbReference>
<sequence length="1443" mass="155082">MRTAYIVGIIVLLCAMMVMPAAAEFEPCECDVYVHEGEYIHWAIRDRASPGDTVCVYNGTHAFFYTQKPNITVKGEGADVATIDGGGGNWVKMNSPGCVLEGFTLVNSPLAVEVTSPDCIIRDCVFDCMIESFSANIALYSDNITFENNVVNATAEHFAIHLQYGTSNNTIRNNVISLSPVTYKAIAMTGLDWVCANNVITENTIITDNGYAIGIELYADDVDNKVYRNNIINSSIDIYRLNAPFYWSSPEPIEYIYNGATYTSHLGNYWSDYTGTDAGGDGIGDTAYTIKKPANVDDYPLMELFENYPEAKLPDLTTAAMTAHPLVMNQPSTITATIANIGTDDASSFNVSLSVNGSVVNSTSIPALSAGTSTDVIFPWTPASTSDYELCAAADHGDVIRERDEANNDRCTTVTVGAPDLTTTAINAPPLFVDLTSTITATIENIGTAEASAFSVSLSAGGSVVNTASVPSLGAGSLTNVSFLWTPDSAGDYNLCVVADTDNAIDETDETNNATCIMVTVSEVSAEIVWQHGALIPWDAGRLTDGNTLITELGGHTITEVTPAGATVWQYGTGTQGSDPGELNCPHDAKRLTDGNTLITDYNNHRVIEVDISGAIVWQYGTGTAGSGTDQLDYPTDAERLSNGNTLIADRLNNRVIEVDSTGTIVWEMTGLYHPFDVDRLDNGNTLIADYRNHRVIEVDLSGAIVWQYGTGIPDEYGSGVNELNFPTDAERLTNGDTMIVDAMNDRVITVRTSHCDPARANNGFTTRSIVWEYHSNYPTDAERLPGGNTLIAEAGNNRAIEVLTPAAESESSIPFLIFGEVNHDIDEPILDLNVTVENMDTTGDFNVEIHDNFYQVITASGRILAGDTLHFRASDDNTTEFDHTVTVEEMDSGGFVQNITIVSPIVWMPDLVVTAINAYHYSTYASAWFNLSNEVDVTIENTGTTPANESNLSLYIDGVFFGSLPVSGLGAGESATVTFTGWMPVGKDCLQEPCVFEWSSEEYNFTAVADCDNDVDELDETNNEITVVDMACYNGYTADEPLENVAHGTLHGGLLFTTGDGQYSSLYSVGDAQVTNYDITLPDGATVELAHLNVYYTWNKPLGTCPEMEVNITTPGGTTYTALPLLKAYNDVKCECEGSAWVLPFGNYVYDLTDYITESGTYTVRVTNVCTACQNFCLAAPGIVLVYGDANAPMIEYWINEGADELIGGRRIDGGSLSLEECINNAAFPGSIDLSTVMNATLGVVSPWGDEMPDDVLYFNEIELGRGVYHGYSSPYSATIDGISMEIGAGNAQVGVNVSDVTDQLSDSNNVAGQGDDADCMMPANAFLLVEYGGGAVIQASVRIEPEVLNLDNNGVGVFTAFITLPDGYDVAEIDIDTVICEGAPARSGTVAAAGNGTYVVDFRRNDLRDDLPTDDVLMTVEGNLFDGTPFEGSDTVEVIGK</sequence>
<evidence type="ECO:0000256" key="2">
    <source>
        <dbReference type="ARBA" id="ARBA00023180"/>
    </source>
</evidence>
<dbReference type="InterPro" id="IPR011050">
    <property type="entry name" value="Pectin_lyase_fold/virulence"/>
</dbReference>
<organism evidence="6 7">
    <name type="scientific">Candidatus Argoarchaeum ethanivorans</name>
    <dbReference type="NCBI Taxonomy" id="2608793"/>
    <lineage>
        <taxon>Archaea</taxon>
        <taxon>Methanobacteriati</taxon>
        <taxon>Methanobacteriota</taxon>
        <taxon>Stenosarchaea group</taxon>
        <taxon>Methanomicrobia</taxon>
        <taxon>Methanosarcinales</taxon>
        <taxon>Methanosarcinales incertae sedis</taxon>
        <taxon>GOM Arc I cluster</taxon>
        <taxon>Candidatus Argoarchaeum</taxon>
    </lineage>
</organism>
<evidence type="ECO:0000259" key="4">
    <source>
        <dbReference type="Pfam" id="PF07705"/>
    </source>
</evidence>